<organism evidence="1 2">
    <name type="scientific">Jiella pelagia</name>
    <dbReference type="NCBI Taxonomy" id="2986949"/>
    <lineage>
        <taxon>Bacteria</taxon>
        <taxon>Pseudomonadati</taxon>
        <taxon>Pseudomonadota</taxon>
        <taxon>Alphaproteobacteria</taxon>
        <taxon>Hyphomicrobiales</taxon>
        <taxon>Aurantimonadaceae</taxon>
        <taxon>Jiella</taxon>
    </lineage>
</organism>
<accession>A0ABY7C3Z4</accession>
<dbReference type="Proteomes" id="UP001164020">
    <property type="component" value="Chromosome"/>
</dbReference>
<reference evidence="1" key="1">
    <citation type="submission" date="2022-12" db="EMBL/GenBank/DDBJ databases">
        <title>Jiella pelagia sp. nov., isolated from phosphonate enriched culture of Northwest Pacific surface seawater.</title>
        <authorList>
            <person name="Shin D.Y."/>
            <person name="Hwang C.Y."/>
        </authorList>
    </citation>
    <scope>NUCLEOTIDE SEQUENCE</scope>
    <source>
        <strain evidence="1">HL-NP1</strain>
    </source>
</reference>
<sequence>MQFQSTPAPVRLEPERLRRWEDDFARKILLRRILRSNEAIFKLL</sequence>
<protein>
    <submittedName>
        <fullName evidence="1">Uncharacterized protein</fullName>
    </submittedName>
</protein>
<gene>
    <name evidence="1" type="ORF">OH818_07760</name>
</gene>
<name>A0ABY7C3Z4_9HYPH</name>
<evidence type="ECO:0000313" key="1">
    <source>
        <dbReference type="EMBL" id="WAP70035.1"/>
    </source>
</evidence>
<proteinExistence type="predicted"/>
<evidence type="ECO:0000313" key="2">
    <source>
        <dbReference type="Proteomes" id="UP001164020"/>
    </source>
</evidence>
<keyword evidence="2" id="KW-1185">Reference proteome</keyword>
<dbReference type="EMBL" id="CP114029">
    <property type="protein sequence ID" value="WAP70035.1"/>
    <property type="molecule type" value="Genomic_DNA"/>
</dbReference>
<dbReference type="RefSeq" id="WP_268882475.1">
    <property type="nucleotide sequence ID" value="NZ_CP114029.1"/>
</dbReference>